<dbReference type="Proteomes" id="UP000613740">
    <property type="component" value="Unassembled WGS sequence"/>
</dbReference>
<reference evidence="2" key="1">
    <citation type="journal article" date="2020" name="bioRxiv">
        <title>Comparative genomics of Chlamydomonas.</title>
        <authorList>
            <person name="Craig R.J."/>
            <person name="Hasan A.R."/>
            <person name="Ness R.W."/>
            <person name="Keightley P.D."/>
        </authorList>
    </citation>
    <scope>NUCLEOTIDE SEQUENCE</scope>
    <source>
        <strain evidence="2">CCAP 11/173</strain>
    </source>
</reference>
<evidence type="ECO:0000256" key="1">
    <source>
        <dbReference type="SAM" id="MobiDB-lite"/>
    </source>
</evidence>
<dbReference type="AlphaFoldDB" id="A0A835VUE9"/>
<comment type="caution">
    <text evidence="2">The sequence shown here is derived from an EMBL/GenBank/DDBJ whole genome shotgun (WGS) entry which is preliminary data.</text>
</comment>
<name>A0A835VUE9_9CHLO</name>
<evidence type="ECO:0000313" key="3">
    <source>
        <dbReference type="Proteomes" id="UP000613740"/>
    </source>
</evidence>
<dbReference type="OrthoDB" id="523795at2759"/>
<organism evidence="2 3">
    <name type="scientific">Chlamydomonas schloesseri</name>
    <dbReference type="NCBI Taxonomy" id="2026947"/>
    <lineage>
        <taxon>Eukaryota</taxon>
        <taxon>Viridiplantae</taxon>
        <taxon>Chlorophyta</taxon>
        <taxon>core chlorophytes</taxon>
        <taxon>Chlorophyceae</taxon>
        <taxon>CS clade</taxon>
        <taxon>Chlamydomonadales</taxon>
        <taxon>Chlamydomonadaceae</taxon>
        <taxon>Chlamydomonas</taxon>
    </lineage>
</organism>
<keyword evidence="3" id="KW-1185">Reference proteome</keyword>
<feature type="region of interest" description="Disordered" evidence="1">
    <location>
        <begin position="108"/>
        <end position="130"/>
    </location>
</feature>
<dbReference type="EMBL" id="JAEHOD010000083">
    <property type="protein sequence ID" value="KAG2429687.1"/>
    <property type="molecule type" value="Genomic_DNA"/>
</dbReference>
<accession>A0A835VUE9</accession>
<feature type="compositionally biased region" description="Polar residues" evidence="1">
    <location>
        <begin position="118"/>
        <end position="130"/>
    </location>
</feature>
<proteinExistence type="predicted"/>
<protein>
    <submittedName>
        <fullName evidence="2">Uncharacterized protein</fullName>
    </submittedName>
</protein>
<gene>
    <name evidence="2" type="ORF">HYH02_013945</name>
</gene>
<evidence type="ECO:0000313" key="2">
    <source>
        <dbReference type="EMBL" id="KAG2429687.1"/>
    </source>
</evidence>
<sequence length="130" mass="14604">MRGLGVTLKDWCDEKSTHYEFMRVEELKHMKGVDKDILEALPRYQHELHEQYGKSAIAVCLMCDCGARYLTYDLGKRITIRGDGGHNEGDKDHNKEMAMKLAERGIQVVLRPSPSAPKKNTGQSSSGAPQ</sequence>